<sequence length="310" mass="34644">MIRNMCFGDIEAVKEIDKLCFKADTKRTTTGIEGYIEASNNSSIVYEIDNKVVGYNFLHLWGSFAWFGPLGVHPEYKGSGIGKALIAHTIKILKEDYNASTIGLNTMPESSYNVGFYMNLGFSPLKLTLSLKKELDELDYSSDSNKYSVNEVNIASETDYYSLKTNLKNLANKVFKDFDLTPELNLIKHQGLGTIFELKDGGSICGIAICYTKSIRENTAKSLQIKLAIIDSSADYKLAIDSIVNACANYAKNIGYKKILIDSNTYNMEICNYLISKHHFKIYHTFVMLLMGKDNPFDSKGALLLTRLAG</sequence>
<accession>A0ABW8TKR0</accession>
<dbReference type="RefSeq" id="WP_406789737.1">
    <property type="nucleotide sequence ID" value="NZ_JBJIAA010000025.1"/>
</dbReference>
<comment type="caution">
    <text evidence="2">The sequence shown here is derived from an EMBL/GenBank/DDBJ whole genome shotgun (WGS) entry which is preliminary data.</text>
</comment>
<dbReference type="CDD" id="cd04301">
    <property type="entry name" value="NAT_SF"/>
    <property type="match status" value="1"/>
</dbReference>
<dbReference type="Gene3D" id="3.40.630.30">
    <property type="match status" value="1"/>
</dbReference>
<dbReference type="SUPFAM" id="SSF55729">
    <property type="entry name" value="Acyl-CoA N-acyltransferases (Nat)"/>
    <property type="match status" value="1"/>
</dbReference>
<protein>
    <submittedName>
        <fullName evidence="2">GNAT family N-acetyltransferase</fullName>
        <ecNumber evidence="2">2.3.-.-</ecNumber>
    </submittedName>
</protein>
<dbReference type="EMBL" id="JBJIAA010000025">
    <property type="protein sequence ID" value="MFL0253074.1"/>
    <property type="molecule type" value="Genomic_DNA"/>
</dbReference>
<organism evidence="2 3">
    <name type="scientific">Clostridium neuense</name>
    <dbReference type="NCBI Taxonomy" id="1728934"/>
    <lineage>
        <taxon>Bacteria</taxon>
        <taxon>Bacillati</taxon>
        <taxon>Bacillota</taxon>
        <taxon>Clostridia</taxon>
        <taxon>Eubacteriales</taxon>
        <taxon>Clostridiaceae</taxon>
        <taxon>Clostridium</taxon>
    </lineage>
</organism>
<evidence type="ECO:0000313" key="2">
    <source>
        <dbReference type="EMBL" id="MFL0253074.1"/>
    </source>
</evidence>
<dbReference type="InterPro" id="IPR000182">
    <property type="entry name" value="GNAT_dom"/>
</dbReference>
<dbReference type="GO" id="GO:0016746">
    <property type="term" value="F:acyltransferase activity"/>
    <property type="evidence" value="ECO:0007669"/>
    <property type="project" value="UniProtKB-KW"/>
</dbReference>
<dbReference type="PROSITE" id="PS51186">
    <property type="entry name" value="GNAT"/>
    <property type="match status" value="1"/>
</dbReference>
<evidence type="ECO:0000259" key="1">
    <source>
        <dbReference type="PROSITE" id="PS51186"/>
    </source>
</evidence>
<gene>
    <name evidence="2" type="ORF">ACJDT4_21955</name>
</gene>
<keyword evidence="3" id="KW-1185">Reference proteome</keyword>
<feature type="domain" description="N-acetyltransferase" evidence="1">
    <location>
        <begin position="1"/>
        <end position="136"/>
    </location>
</feature>
<dbReference type="EC" id="2.3.-.-" evidence="2"/>
<evidence type="ECO:0000313" key="3">
    <source>
        <dbReference type="Proteomes" id="UP001623592"/>
    </source>
</evidence>
<keyword evidence="2" id="KW-0012">Acyltransferase</keyword>
<keyword evidence="2" id="KW-0808">Transferase</keyword>
<name>A0ABW8TKR0_9CLOT</name>
<reference evidence="2 3" key="1">
    <citation type="submission" date="2024-11" db="EMBL/GenBank/DDBJ databases">
        <authorList>
            <person name="Heng Y.C."/>
            <person name="Lim A.C.H."/>
            <person name="Lee J.K.Y."/>
            <person name="Kittelmann S."/>
        </authorList>
    </citation>
    <scope>NUCLEOTIDE SEQUENCE [LARGE SCALE GENOMIC DNA]</scope>
    <source>
        <strain evidence="2 3">WILCCON 0114</strain>
    </source>
</reference>
<dbReference type="Pfam" id="PF00583">
    <property type="entry name" value="Acetyltransf_1"/>
    <property type="match status" value="1"/>
</dbReference>
<dbReference type="Proteomes" id="UP001623592">
    <property type="component" value="Unassembled WGS sequence"/>
</dbReference>
<dbReference type="InterPro" id="IPR016181">
    <property type="entry name" value="Acyl_CoA_acyltransferase"/>
</dbReference>
<proteinExistence type="predicted"/>